<feature type="compositionally biased region" description="Basic and acidic residues" evidence="1">
    <location>
        <begin position="1"/>
        <end position="10"/>
    </location>
</feature>
<feature type="non-terminal residue" evidence="2">
    <location>
        <position position="20"/>
    </location>
</feature>
<reference evidence="2" key="1">
    <citation type="journal article" date="2015" name="Nature">
        <title>Complex archaea that bridge the gap between prokaryotes and eukaryotes.</title>
        <authorList>
            <person name="Spang A."/>
            <person name="Saw J.H."/>
            <person name="Jorgensen S.L."/>
            <person name="Zaremba-Niedzwiedzka K."/>
            <person name="Martijn J."/>
            <person name="Lind A.E."/>
            <person name="van Eijk R."/>
            <person name="Schleper C."/>
            <person name="Guy L."/>
            <person name="Ettema T.J."/>
        </authorList>
    </citation>
    <scope>NUCLEOTIDE SEQUENCE</scope>
</reference>
<sequence length="20" mass="2355">MTTRSKHDDTDFSVPLNRFS</sequence>
<proteinExistence type="predicted"/>
<dbReference type="EMBL" id="LAZR01049149">
    <property type="protein sequence ID" value="KKK90327.1"/>
    <property type="molecule type" value="Genomic_DNA"/>
</dbReference>
<evidence type="ECO:0000256" key="1">
    <source>
        <dbReference type="SAM" id="MobiDB-lite"/>
    </source>
</evidence>
<accession>A0A0F8Z946</accession>
<evidence type="ECO:0000313" key="2">
    <source>
        <dbReference type="EMBL" id="KKK90327.1"/>
    </source>
</evidence>
<protein>
    <submittedName>
        <fullName evidence="2">Uncharacterized protein</fullName>
    </submittedName>
</protein>
<organism evidence="2">
    <name type="scientific">marine sediment metagenome</name>
    <dbReference type="NCBI Taxonomy" id="412755"/>
    <lineage>
        <taxon>unclassified sequences</taxon>
        <taxon>metagenomes</taxon>
        <taxon>ecological metagenomes</taxon>
    </lineage>
</organism>
<gene>
    <name evidence="2" type="ORF">LCGC14_2724100</name>
</gene>
<name>A0A0F8Z946_9ZZZZ</name>
<comment type="caution">
    <text evidence="2">The sequence shown here is derived from an EMBL/GenBank/DDBJ whole genome shotgun (WGS) entry which is preliminary data.</text>
</comment>
<feature type="region of interest" description="Disordered" evidence="1">
    <location>
        <begin position="1"/>
        <end position="20"/>
    </location>
</feature>
<dbReference type="AlphaFoldDB" id="A0A0F8Z946"/>